<dbReference type="EMBL" id="JAEPWM010000008">
    <property type="protein sequence ID" value="MBK6008161.1"/>
    <property type="molecule type" value="Genomic_DNA"/>
</dbReference>
<sequence>MKILNLLHVVVAQAFYRWAMAEISPMHPDVPKIMVRQHQLAEKYRRIWA</sequence>
<dbReference type="RefSeq" id="WP_201174959.1">
    <property type="nucleotide sequence ID" value="NZ_JAEPWM010000008.1"/>
</dbReference>
<protein>
    <submittedName>
        <fullName evidence="1">Uncharacterized protein</fullName>
    </submittedName>
</protein>
<name>A0A934TW85_9BURK</name>
<dbReference type="AlphaFoldDB" id="A0A934TW85"/>
<evidence type="ECO:0000313" key="2">
    <source>
        <dbReference type="Proteomes" id="UP000630528"/>
    </source>
</evidence>
<proteinExistence type="predicted"/>
<gene>
    <name evidence="1" type="ORF">JJB11_18820</name>
</gene>
<accession>A0A934TW85</accession>
<organism evidence="1 2">
    <name type="scientific">Ramlibacter ginsenosidimutans</name>
    <dbReference type="NCBI Taxonomy" id="502333"/>
    <lineage>
        <taxon>Bacteria</taxon>
        <taxon>Pseudomonadati</taxon>
        <taxon>Pseudomonadota</taxon>
        <taxon>Betaproteobacteria</taxon>
        <taxon>Burkholderiales</taxon>
        <taxon>Comamonadaceae</taxon>
        <taxon>Ramlibacter</taxon>
    </lineage>
</organism>
<reference evidence="1" key="2">
    <citation type="submission" date="2021-01" db="EMBL/GenBank/DDBJ databases">
        <authorList>
            <person name="Kang M."/>
        </authorList>
    </citation>
    <scope>NUCLEOTIDE SEQUENCE</scope>
    <source>
        <strain evidence="1">KACC 17527</strain>
    </source>
</reference>
<dbReference type="Proteomes" id="UP000630528">
    <property type="component" value="Unassembled WGS sequence"/>
</dbReference>
<reference evidence="1" key="1">
    <citation type="journal article" date="2012" name="J. Microbiol. Biotechnol.">
        <title>Ramlibacter ginsenosidimutans sp. nov., with ginsenoside-converting activity.</title>
        <authorList>
            <person name="Wang L."/>
            <person name="An D.S."/>
            <person name="Kim S.G."/>
            <person name="Jin F.X."/>
            <person name="Kim S.C."/>
            <person name="Lee S.T."/>
            <person name="Im W.T."/>
        </authorList>
    </citation>
    <scope>NUCLEOTIDE SEQUENCE</scope>
    <source>
        <strain evidence="1">KACC 17527</strain>
    </source>
</reference>
<comment type="caution">
    <text evidence="1">The sequence shown here is derived from an EMBL/GenBank/DDBJ whole genome shotgun (WGS) entry which is preliminary data.</text>
</comment>
<evidence type="ECO:0000313" key="1">
    <source>
        <dbReference type="EMBL" id="MBK6008161.1"/>
    </source>
</evidence>
<keyword evidence="2" id="KW-1185">Reference proteome</keyword>